<dbReference type="EMBL" id="GBXM01074025">
    <property type="protein sequence ID" value="JAH34552.1"/>
    <property type="molecule type" value="Transcribed_RNA"/>
</dbReference>
<protein>
    <submittedName>
        <fullName evidence="1">Uncharacterized protein</fullName>
    </submittedName>
</protein>
<sequence>MSLKHNGYKRSAPNRDVLFTGCTCESSLTLASPGSEAPCYSL</sequence>
<reference evidence="1" key="1">
    <citation type="submission" date="2014-11" db="EMBL/GenBank/DDBJ databases">
        <authorList>
            <person name="Amaro Gonzalez C."/>
        </authorList>
    </citation>
    <scope>NUCLEOTIDE SEQUENCE</scope>
</reference>
<dbReference type="EMBL" id="GBXM01082200">
    <property type="protein sequence ID" value="JAH26377.1"/>
    <property type="molecule type" value="Transcribed_RNA"/>
</dbReference>
<organism evidence="1">
    <name type="scientific">Anguilla anguilla</name>
    <name type="common">European freshwater eel</name>
    <name type="synonym">Muraena anguilla</name>
    <dbReference type="NCBI Taxonomy" id="7936"/>
    <lineage>
        <taxon>Eukaryota</taxon>
        <taxon>Metazoa</taxon>
        <taxon>Chordata</taxon>
        <taxon>Craniata</taxon>
        <taxon>Vertebrata</taxon>
        <taxon>Euteleostomi</taxon>
        <taxon>Actinopterygii</taxon>
        <taxon>Neopterygii</taxon>
        <taxon>Teleostei</taxon>
        <taxon>Anguilliformes</taxon>
        <taxon>Anguillidae</taxon>
        <taxon>Anguilla</taxon>
    </lineage>
</organism>
<proteinExistence type="predicted"/>
<evidence type="ECO:0000313" key="1">
    <source>
        <dbReference type="EMBL" id="JAH26377.1"/>
    </source>
</evidence>
<accession>A0A0E9RC72</accession>
<name>A0A0E9RC72_ANGAN</name>
<reference evidence="1" key="2">
    <citation type="journal article" date="2015" name="Fish Shellfish Immunol.">
        <title>Early steps in the European eel (Anguilla anguilla)-Vibrio vulnificus interaction in the gills: Role of the RtxA13 toxin.</title>
        <authorList>
            <person name="Callol A."/>
            <person name="Pajuelo D."/>
            <person name="Ebbesson L."/>
            <person name="Teles M."/>
            <person name="MacKenzie S."/>
            <person name="Amaro C."/>
        </authorList>
    </citation>
    <scope>NUCLEOTIDE SEQUENCE</scope>
</reference>
<dbReference type="AlphaFoldDB" id="A0A0E9RC72"/>